<dbReference type="OrthoDB" id="1801763at2"/>
<proteinExistence type="predicted"/>
<dbReference type="RefSeq" id="WP_073032727.1">
    <property type="nucleotide sequence ID" value="NZ_FQXJ01000027.1"/>
</dbReference>
<dbReference type="STRING" id="1121420.SAMN02746098_04748"/>
<sequence length="218" mass="23894">MNLGEIGPSASELALARTPTNGFTMQLSPFFLVDGAGDGGDVGTVLEFIFGVCESQGKLPVHPRFRSLARRMLKEFRQPLGSAGCEPGRNWPFSIGTRFIVNSHEWVHYAIVPFLSGRRGLGMGGRRDGSRVRFGSCESQGKLPVHPRSRSLARWMLKEFRQPLGGAGCEPGRNWPFSIGTRFNVNSHEWVHYAIVPFLSGRLGLGTGGRMEPYGTCG</sequence>
<name>A0A1M6EIX5_9FIRM</name>
<dbReference type="Proteomes" id="UP000183954">
    <property type="component" value="Unassembled WGS sequence"/>
</dbReference>
<keyword evidence="2" id="KW-1185">Reference proteome</keyword>
<accession>A0A1M6EIX5</accession>
<reference evidence="2" key="1">
    <citation type="submission" date="2016-11" db="EMBL/GenBank/DDBJ databases">
        <authorList>
            <person name="Varghese N."/>
            <person name="Submissions S."/>
        </authorList>
    </citation>
    <scope>NUCLEOTIDE SEQUENCE [LARGE SCALE GENOMIC DNA]</scope>
    <source>
        <strain evidence="2">DSM 15449</strain>
    </source>
</reference>
<dbReference type="AlphaFoldDB" id="A0A1M6EIX5"/>
<dbReference type="EMBL" id="FQXJ01000027">
    <property type="protein sequence ID" value="SHI85208.1"/>
    <property type="molecule type" value="Genomic_DNA"/>
</dbReference>
<organism evidence="1 2">
    <name type="scientific">Desulfosporosinus lacus DSM 15449</name>
    <dbReference type="NCBI Taxonomy" id="1121420"/>
    <lineage>
        <taxon>Bacteria</taxon>
        <taxon>Bacillati</taxon>
        <taxon>Bacillota</taxon>
        <taxon>Clostridia</taxon>
        <taxon>Eubacteriales</taxon>
        <taxon>Desulfitobacteriaceae</taxon>
        <taxon>Desulfosporosinus</taxon>
    </lineage>
</organism>
<evidence type="ECO:0000313" key="1">
    <source>
        <dbReference type="EMBL" id="SHI85208.1"/>
    </source>
</evidence>
<protein>
    <submittedName>
        <fullName evidence="1">Uncharacterized protein</fullName>
    </submittedName>
</protein>
<evidence type="ECO:0000313" key="2">
    <source>
        <dbReference type="Proteomes" id="UP000183954"/>
    </source>
</evidence>
<gene>
    <name evidence="1" type="ORF">SAMN02746098_04748</name>
</gene>